<feature type="transmembrane region" description="Helical" evidence="7">
    <location>
        <begin position="39"/>
        <end position="58"/>
    </location>
</feature>
<reference evidence="8 9" key="1">
    <citation type="submission" date="2016-08" db="EMBL/GenBank/DDBJ databases">
        <title>Genomes of anaerobic fungi encode conserved fungal cellulosomes for biomass hydrolysis.</title>
        <authorList>
            <consortium name="DOE Joint Genome Institute"/>
            <person name="Haitjema C.H."/>
            <person name="Gilmore S.P."/>
            <person name="Henske J.K."/>
            <person name="Solomon K.V."/>
            <person name="De Groot R."/>
            <person name="Kuo A."/>
            <person name="Mondo S.J."/>
            <person name="Salamov A.A."/>
            <person name="Labutti K."/>
            <person name="Zhao Z."/>
            <person name="Chiniquy J."/>
            <person name="Barry K."/>
            <person name="Brewer H.M."/>
            <person name="Purvine S.O."/>
            <person name="Wright A.T."/>
            <person name="Boxma B."/>
            <person name="Van Alen T."/>
            <person name="Hackstein J.H."/>
            <person name="Baker S.E."/>
            <person name="Grigoriev I.V."/>
            <person name="O'Malley M.A."/>
        </authorList>
    </citation>
    <scope>NUCLEOTIDE SEQUENCE [LARGE SCALE GENOMIC DNA]</scope>
    <source>
        <strain evidence="9">finn</strain>
    </source>
</reference>
<sequence length="157" mass="17500">MNNIHLTFYDIFLIIISVCFPPLGVFFKRGCGTDFCINLILTVLLYAVGVIHAIYIIVKPKDEYTQLNDTTGESNNNVTNIPENAIVVILPGANVQTNVNTIPTNLPPPSYAESEQIAKNQKEFLYPELPSYEASSSKEPINEPTKEPTKESTDEKH</sequence>
<dbReference type="Pfam" id="PF01679">
    <property type="entry name" value="Pmp3"/>
    <property type="match status" value="1"/>
</dbReference>
<organism evidence="8 9">
    <name type="scientific">Piromyces finnis</name>
    <dbReference type="NCBI Taxonomy" id="1754191"/>
    <lineage>
        <taxon>Eukaryota</taxon>
        <taxon>Fungi</taxon>
        <taxon>Fungi incertae sedis</taxon>
        <taxon>Chytridiomycota</taxon>
        <taxon>Chytridiomycota incertae sedis</taxon>
        <taxon>Neocallimastigomycetes</taxon>
        <taxon>Neocallimastigales</taxon>
        <taxon>Neocallimastigaceae</taxon>
        <taxon>Piromyces</taxon>
    </lineage>
</organism>
<evidence type="ECO:0000313" key="8">
    <source>
        <dbReference type="EMBL" id="ORX59902.1"/>
    </source>
</evidence>
<accession>A0A1Y1VMR9</accession>
<comment type="similarity">
    <text evidence="2">Belongs to the UPF0057 (PMP3) family.</text>
</comment>
<proteinExistence type="inferred from homology"/>
<dbReference type="STRING" id="1754191.A0A1Y1VMR9"/>
<reference evidence="8 9" key="2">
    <citation type="submission" date="2016-08" db="EMBL/GenBank/DDBJ databases">
        <title>Pervasive Adenine N6-methylation of Active Genes in Fungi.</title>
        <authorList>
            <consortium name="DOE Joint Genome Institute"/>
            <person name="Mondo S.J."/>
            <person name="Dannebaum R.O."/>
            <person name="Kuo R.C."/>
            <person name="Labutti K."/>
            <person name="Haridas S."/>
            <person name="Kuo A."/>
            <person name="Salamov A."/>
            <person name="Ahrendt S.R."/>
            <person name="Lipzen A."/>
            <person name="Sullivan W."/>
            <person name="Andreopoulos W.B."/>
            <person name="Clum A."/>
            <person name="Lindquist E."/>
            <person name="Daum C."/>
            <person name="Ramamoorthy G.K."/>
            <person name="Gryganskyi A."/>
            <person name="Culley D."/>
            <person name="Magnuson J.K."/>
            <person name="James T.Y."/>
            <person name="O'Malley M.A."/>
            <person name="Stajich J.E."/>
            <person name="Spatafora J.W."/>
            <person name="Visel A."/>
            <person name="Grigoriev I.V."/>
        </authorList>
    </citation>
    <scope>NUCLEOTIDE SEQUENCE [LARGE SCALE GENOMIC DNA]</scope>
    <source>
        <strain evidence="9">finn</strain>
    </source>
</reference>
<name>A0A1Y1VMR9_9FUNG</name>
<keyword evidence="3 7" id="KW-0812">Transmembrane</keyword>
<keyword evidence="9" id="KW-1185">Reference proteome</keyword>
<evidence type="ECO:0000256" key="2">
    <source>
        <dbReference type="ARBA" id="ARBA00009530"/>
    </source>
</evidence>
<keyword evidence="5 7" id="KW-0472">Membrane</keyword>
<feature type="region of interest" description="Disordered" evidence="6">
    <location>
        <begin position="129"/>
        <end position="157"/>
    </location>
</feature>
<dbReference type="PANTHER" id="PTHR21659:SF42">
    <property type="entry name" value="UPF0057 MEMBRANE PROTEIN ZK632.10-RELATED"/>
    <property type="match status" value="1"/>
</dbReference>
<dbReference type="AlphaFoldDB" id="A0A1Y1VMR9"/>
<dbReference type="InterPro" id="IPR000612">
    <property type="entry name" value="PMP3"/>
</dbReference>
<gene>
    <name evidence="8" type="ORF">BCR36DRAFT_579347</name>
</gene>
<dbReference type="Proteomes" id="UP000193719">
    <property type="component" value="Unassembled WGS sequence"/>
</dbReference>
<keyword evidence="4 7" id="KW-1133">Transmembrane helix</keyword>
<evidence type="ECO:0000256" key="6">
    <source>
        <dbReference type="SAM" id="MobiDB-lite"/>
    </source>
</evidence>
<evidence type="ECO:0000256" key="1">
    <source>
        <dbReference type="ARBA" id="ARBA00004370"/>
    </source>
</evidence>
<dbReference type="PANTHER" id="PTHR21659">
    <property type="entry name" value="HYDROPHOBIC PROTEIN RCI2 LOW TEMPERATURE AND SALT RESPONSIVE PROTEIN LTI6 -RELATED"/>
    <property type="match status" value="1"/>
</dbReference>
<evidence type="ECO:0000313" key="9">
    <source>
        <dbReference type="Proteomes" id="UP000193719"/>
    </source>
</evidence>
<protein>
    <submittedName>
        <fullName evidence="8">UPF0057-domain-containing protein</fullName>
    </submittedName>
</protein>
<dbReference type="EMBL" id="MCFH01000002">
    <property type="protein sequence ID" value="ORX59902.1"/>
    <property type="molecule type" value="Genomic_DNA"/>
</dbReference>
<evidence type="ECO:0000256" key="5">
    <source>
        <dbReference type="ARBA" id="ARBA00023136"/>
    </source>
</evidence>
<comment type="subcellular location">
    <subcellularLocation>
        <location evidence="1">Membrane</location>
    </subcellularLocation>
</comment>
<feature type="transmembrane region" description="Helical" evidence="7">
    <location>
        <begin position="6"/>
        <end position="27"/>
    </location>
</feature>
<comment type="caution">
    <text evidence="8">The sequence shown here is derived from an EMBL/GenBank/DDBJ whole genome shotgun (WGS) entry which is preliminary data.</text>
</comment>
<dbReference type="OrthoDB" id="2152119at2759"/>
<evidence type="ECO:0000256" key="4">
    <source>
        <dbReference type="ARBA" id="ARBA00022989"/>
    </source>
</evidence>
<dbReference type="GO" id="GO:0016020">
    <property type="term" value="C:membrane"/>
    <property type="evidence" value="ECO:0007669"/>
    <property type="project" value="UniProtKB-SubCell"/>
</dbReference>
<feature type="compositionally biased region" description="Basic and acidic residues" evidence="6">
    <location>
        <begin position="140"/>
        <end position="157"/>
    </location>
</feature>
<evidence type="ECO:0000256" key="3">
    <source>
        <dbReference type="ARBA" id="ARBA00022692"/>
    </source>
</evidence>
<evidence type="ECO:0000256" key="7">
    <source>
        <dbReference type="SAM" id="Phobius"/>
    </source>
</evidence>